<dbReference type="InterPro" id="IPR050816">
    <property type="entry name" value="Flavin-dep_Halogenase_NPB"/>
</dbReference>
<feature type="binding site" evidence="2">
    <location>
        <position position="339"/>
    </location>
    <ligand>
        <name>L-tryptophan</name>
        <dbReference type="ChEBI" id="CHEBI:57912"/>
    </ligand>
</feature>
<feature type="active site" evidence="1">
    <location>
        <position position="78"/>
    </location>
</feature>
<keyword evidence="2" id="KW-0274">FAD</keyword>
<keyword evidence="2" id="KW-0285">Flavoprotein</keyword>
<dbReference type="Pfam" id="PF04820">
    <property type="entry name" value="Trp_halogenase"/>
    <property type="match status" value="1"/>
</dbReference>
<dbReference type="Proteomes" id="UP000053070">
    <property type="component" value="Unassembled WGS sequence"/>
</dbReference>
<evidence type="ECO:0000313" key="4">
    <source>
        <dbReference type="Proteomes" id="UP000053070"/>
    </source>
</evidence>
<dbReference type="RefSeq" id="WP_047006181.1">
    <property type="nucleotide sequence ID" value="NZ_CP018097.1"/>
</dbReference>
<dbReference type="OrthoDB" id="462203at2"/>
<keyword evidence="2" id="KW-0547">Nucleotide-binding</keyword>
<sequence>MDTVPHTFVIAGGGTAGWMAAAALSRFTPPGTRIVLVESDAIGTVGVGEATIPQIHNFNRALGFDEREFLRATRGTFKLGIEFDGWLRAGERYMHAFGPIGRAHGLLPFQHYWIRARQLGFAKPLSAYSLNETAARQMRMQKGRTSVGIELPYAYHFDAGLYAAFLRDFAEARGVRRVEGVIASVERDGESGDITALALNDGERIEGTFFIDCTGFRALLIGEAMEARFDDWSAYLPCNRAITVPCEGVAEITPYTRATARKAGWQWRIPLQHRIGNGLVYCADFMSDDEAAETLLANLDGEVQADPRPIRFTTGARRQHWVGNCLAVGLSAGFMEPMESTSIHLIQSAISRFLSVVPGGRADPATIDWFNAQSRFEWERIRDFLVLHYTANQREGEPFWDHVRTMDLPDTLSAKIAQWKATGFIHREHEELFTEVGWFQVLAGQGVKAQSYNPLADALPESDLRAMLEGVEGALDAAVQPMTNHTEFLQSYTGGMVRTEIPA</sequence>
<accession>A0A0G9MVM3</accession>
<dbReference type="PANTHER" id="PTHR43747:SF4">
    <property type="entry name" value="FLAVIN-DEPENDENT TRYPTOPHAN HALOGENASE"/>
    <property type="match status" value="1"/>
</dbReference>
<dbReference type="PATRIC" id="fig|502682.8.peg.1057"/>
<dbReference type="PANTHER" id="PTHR43747">
    <property type="entry name" value="FAD-BINDING PROTEIN"/>
    <property type="match status" value="1"/>
</dbReference>
<evidence type="ECO:0000256" key="2">
    <source>
        <dbReference type="PIRSR" id="PIRSR011396-2"/>
    </source>
</evidence>
<dbReference type="STRING" id="502682.BMF35_a0032"/>
<dbReference type="PIRSF" id="PIRSF011396">
    <property type="entry name" value="Trp_halogenase"/>
    <property type="match status" value="1"/>
</dbReference>
<feature type="binding site" evidence="2">
    <location>
        <position position="78"/>
    </location>
    <ligand>
        <name>7-chloro-L-tryptophan</name>
        <dbReference type="ChEBI" id="CHEBI:58713"/>
    </ligand>
</feature>
<evidence type="ECO:0000313" key="3">
    <source>
        <dbReference type="EMBL" id="KLE33333.1"/>
    </source>
</evidence>
<dbReference type="EMBL" id="LBHC01000001">
    <property type="protein sequence ID" value="KLE33333.1"/>
    <property type="molecule type" value="Genomic_DNA"/>
</dbReference>
<proteinExistence type="predicted"/>
<protein>
    <submittedName>
        <fullName evidence="3">Tryptophan halogenase</fullName>
    </submittedName>
</protein>
<gene>
    <name evidence="3" type="ORF">AAW01_05165</name>
</gene>
<evidence type="ECO:0000256" key="1">
    <source>
        <dbReference type="PIRSR" id="PIRSR011396-1"/>
    </source>
</evidence>
<dbReference type="Gene3D" id="3.50.50.60">
    <property type="entry name" value="FAD/NAD(P)-binding domain"/>
    <property type="match status" value="1"/>
</dbReference>
<reference evidence="3 4" key="1">
    <citation type="submission" date="2015-04" db="EMBL/GenBank/DDBJ databases">
        <title>The draft genome sequence of Erythrobacr gangjinensis K7-2.</title>
        <authorList>
            <person name="Zhuang L."/>
            <person name="Liu Y."/>
            <person name="Shao Z."/>
        </authorList>
    </citation>
    <scope>NUCLEOTIDE SEQUENCE [LARGE SCALE GENOMIC DNA]</scope>
    <source>
        <strain evidence="3 4">K7-2</strain>
    </source>
</reference>
<keyword evidence="4" id="KW-1185">Reference proteome</keyword>
<feature type="binding site" evidence="2">
    <location>
        <position position="330"/>
    </location>
    <ligand>
        <name>FAD</name>
        <dbReference type="ChEBI" id="CHEBI:57692"/>
    </ligand>
</feature>
<comment type="caution">
    <text evidence="3">The sequence shown here is derived from an EMBL/GenBank/DDBJ whole genome shotgun (WGS) entry which is preliminary data.</text>
</comment>
<dbReference type="GO" id="GO:0004497">
    <property type="term" value="F:monooxygenase activity"/>
    <property type="evidence" value="ECO:0007669"/>
    <property type="project" value="InterPro"/>
</dbReference>
<dbReference type="SUPFAM" id="SSF51905">
    <property type="entry name" value="FAD/NAD(P)-binding domain"/>
    <property type="match status" value="1"/>
</dbReference>
<dbReference type="GO" id="GO:0000166">
    <property type="term" value="F:nucleotide binding"/>
    <property type="evidence" value="ECO:0007669"/>
    <property type="project" value="UniProtKB-KW"/>
</dbReference>
<feature type="binding site" evidence="2">
    <location>
        <begin position="13"/>
        <end position="16"/>
    </location>
    <ligand>
        <name>FAD</name>
        <dbReference type="ChEBI" id="CHEBI:57692"/>
    </ligand>
</feature>
<name>A0A0G9MVM3_9SPHN</name>
<dbReference type="InterPro" id="IPR006905">
    <property type="entry name" value="Flavin_halogenase"/>
</dbReference>
<dbReference type="InterPro" id="IPR033856">
    <property type="entry name" value="Trp_halogen"/>
</dbReference>
<dbReference type="AlphaFoldDB" id="A0A0G9MVM3"/>
<feature type="binding site" evidence="2">
    <location>
        <position position="343"/>
    </location>
    <ligand>
        <name>FAD</name>
        <dbReference type="ChEBI" id="CHEBI:57692"/>
    </ligand>
</feature>
<dbReference type="InterPro" id="IPR036188">
    <property type="entry name" value="FAD/NAD-bd_sf"/>
</dbReference>
<organism evidence="3 4">
    <name type="scientific">Aurantiacibacter gangjinensis</name>
    <dbReference type="NCBI Taxonomy" id="502682"/>
    <lineage>
        <taxon>Bacteria</taxon>
        <taxon>Pseudomonadati</taxon>
        <taxon>Pseudomonadota</taxon>
        <taxon>Alphaproteobacteria</taxon>
        <taxon>Sphingomonadales</taxon>
        <taxon>Erythrobacteraceae</taxon>
        <taxon>Aurantiacibacter</taxon>
    </lineage>
</organism>